<dbReference type="EMBL" id="BAABBA010000046">
    <property type="protein sequence ID" value="GAA3513575.1"/>
    <property type="molecule type" value="Genomic_DNA"/>
</dbReference>
<gene>
    <name evidence="1" type="ORF">GCM10022262_41680</name>
</gene>
<evidence type="ECO:0000313" key="2">
    <source>
        <dbReference type="Proteomes" id="UP001499841"/>
    </source>
</evidence>
<protein>
    <submittedName>
        <fullName evidence="1">Uncharacterized protein</fullName>
    </submittedName>
</protein>
<dbReference type="Proteomes" id="UP001499841">
    <property type="component" value="Unassembled WGS sequence"/>
</dbReference>
<dbReference type="PROSITE" id="PS51257">
    <property type="entry name" value="PROKAR_LIPOPROTEIN"/>
    <property type="match status" value="1"/>
</dbReference>
<comment type="caution">
    <text evidence="1">The sequence shown here is derived from an EMBL/GenBank/DDBJ whole genome shotgun (WGS) entry which is preliminary data.</text>
</comment>
<sequence length="119" mass="12475">MARSAAAAGWLWIGVLAVTATSSCSPRADPVADDGRVWVIGLDHPVGPWDACVDRDATEHIIVAPSEPAAFVTIVLTDNQTRTASDRMAACIEDRLESGTVSVEYDYPPGTTKTSASGS</sequence>
<organism evidence="1 2">
    <name type="scientific">Georgenia daeguensis</name>
    <dbReference type="NCBI Taxonomy" id="908355"/>
    <lineage>
        <taxon>Bacteria</taxon>
        <taxon>Bacillati</taxon>
        <taxon>Actinomycetota</taxon>
        <taxon>Actinomycetes</taxon>
        <taxon>Micrococcales</taxon>
        <taxon>Bogoriellaceae</taxon>
        <taxon>Georgenia</taxon>
    </lineage>
</organism>
<proteinExistence type="predicted"/>
<keyword evidence="2" id="KW-1185">Reference proteome</keyword>
<evidence type="ECO:0000313" key="1">
    <source>
        <dbReference type="EMBL" id="GAA3513575.1"/>
    </source>
</evidence>
<accession>A0ABP6UQU4</accession>
<reference evidence="2" key="1">
    <citation type="journal article" date="2019" name="Int. J. Syst. Evol. Microbiol.">
        <title>The Global Catalogue of Microorganisms (GCM) 10K type strain sequencing project: providing services to taxonomists for standard genome sequencing and annotation.</title>
        <authorList>
            <consortium name="The Broad Institute Genomics Platform"/>
            <consortium name="The Broad Institute Genome Sequencing Center for Infectious Disease"/>
            <person name="Wu L."/>
            <person name="Ma J."/>
        </authorList>
    </citation>
    <scope>NUCLEOTIDE SEQUENCE [LARGE SCALE GENOMIC DNA]</scope>
    <source>
        <strain evidence="2">JCM 17459</strain>
    </source>
</reference>
<name>A0ABP6UQU4_9MICO</name>